<keyword evidence="3" id="KW-1185">Reference proteome</keyword>
<comment type="caution">
    <text evidence="2">The sequence shown here is derived from an EMBL/GenBank/DDBJ whole genome shotgun (WGS) entry which is preliminary data.</text>
</comment>
<dbReference type="Proteomes" id="UP001320898">
    <property type="component" value="Unassembled WGS sequence"/>
</dbReference>
<accession>A0AAW5QZK4</accession>
<dbReference type="EMBL" id="JALIDZ010000007">
    <property type="protein sequence ID" value="MCT8973352.1"/>
    <property type="molecule type" value="Genomic_DNA"/>
</dbReference>
<reference evidence="2 3" key="1">
    <citation type="submission" date="2022-04" db="EMBL/GenBank/DDBJ databases">
        <authorList>
            <person name="Ye Y.-Q."/>
            <person name="Du Z.-J."/>
        </authorList>
    </citation>
    <scope>NUCLEOTIDE SEQUENCE [LARGE SCALE GENOMIC DNA]</scope>
    <source>
        <strain evidence="2 3">A6E488</strain>
    </source>
</reference>
<organism evidence="2 3">
    <name type="scientific">Microbaculum marinisediminis</name>
    <dbReference type="NCBI Taxonomy" id="2931392"/>
    <lineage>
        <taxon>Bacteria</taxon>
        <taxon>Pseudomonadati</taxon>
        <taxon>Pseudomonadota</taxon>
        <taxon>Alphaproteobacteria</taxon>
        <taxon>Hyphomicrobiales</taxon>
        <taxon>Tepidamorphaceae</taxon>
        <taxon>Microbaculum</taxon>
    </lineage>
</organism>
<proteinExistence type="predicted"/>
<sequence length="251" mass="26202">MKPVRTLLTCAVVTAAGLSTSVGAAEMCDGVYDRTPAGICPIYVQGDATCADAAEICGFVLDPSQTVEFTPTSLPQQSGGVWATIVNGTEVQIEDVRNDSQQKGRKGFEATITRRNGSLIMCGDSVVLDQVQSPINNANKLPSNVTVCFASGPCPVSQGQVATICGAYDTMPGFVQAFEIEPQEQDVNLCGCGTNLANFCNGDLTPTAPGQVNSCLGGDPLTALDAISMGTIGNNTCVYEKVNGRRMKICD</sequence>
<name>A0AAW5QZK4_9HYPH</name>
<evidence type="ECO:0000313" key="2">
    <source>
        <dbReference type="EMBL" id="MCT8973352.1"/>
    </source>
</evidence>
<dbReference type="AlphaFoldDB" id="A0AAW5QZK4"/>
<evidence type="ECO:0000313" key="3">
    <source>
        <dbReference type="Proteomes" id="UP001320898"/>
    </source>
</evidence>
<protein>
    <submittedName>
        <fullName evidence="2">Uncharacterized protein</fullName>
    </submittedName>
</protein>
<feature type="signal peptide" evidence="1">
    <location>
        <begin position="1"/>
        <end position="24"/>
    </location>
</feature>
<dbReference type="RefSeq" id="WP_261616925.1">
    <property type="nucleotide sequence ID" value="NZ_JALIDZ010000007.1"/>
</dbReference>
<gene>
    <name evidence="2" type="ORF">MUB46_15935</name>
</gene>
<feature type="chain" id="PRO_5043554619" evidence="1">
    <location>
        <begin position="25"/>
        <end position="251"/>
    </location>
</feature>
<evidence type="ECO:0000256" key="1">
    <source>
        <dbReference type="SAM" id="SignalP"/>
    </source>
</evidence>
<keyword evidence="1" id="KW-0732">Signal</keyword>